<feature type="coiled-coil region" evidence="2">
    <location>
        <begin position="247"/>
        <end position="282"/>
    </location>
</feature>
<comment type="caution">
    <text evidence="5">The sequence shown here is derived from an EMBL/GenBank/DDBJ whole genome shotgun (WGS) entry which is preliminary data.</text>
</comment>
<gene>
    <name evidence="5" type="ORF">VXS06_14400</name>
</gene>
<protein>
    <submittedName>
        <fullName evidence="5">Transglycosylase SLT domain-containing protein</fullName>
    </submittedName>
</protein>
<accession>A0ABU6L8S5</accession>
<evidence type="ECO:0000259" key="4">
    <source>
        <dbReference type="Pfam" id="PF01464"/>
    </source>
</evidence>
<organism evidence="5 6">
    <name type="scientific">Photobacterium toruni</name>
    <dbReference type="NCBI Taxonomy" id="1935446"/>
    <lineage>
        <taxon>Bacteria</taxon>
        <taxon>Pseudomonadati</taxon>
        <taxon>Pseudomonadota</taxon>
        <taxon>Gammaproteobacteria</taxon>
        <taxon>Vibrionales</taxon>
        <taxon>Vibrionaceae</taxon>
        <taxon>Photobacterium</taxon>
    </lineage>
</organism>
<feature type="region of interest" description="Disordered" evidence="3">
    <location>
        <begin position="816"/>
        <end position="857"/>
    </location>
</feature>
<keyword evidence="6" id="KW-1185">Reference proteome</keyword>
<dbReference type="Gene3D" id="1.10.530.10">
    <property type="match status" value="1"/>
</dbReference>
<evidence type="ECO:0000313" key="5">
    <source>
        <dbReference type="EMBL" id="MEC6832954.1"/>
    </source>
</evidence>
<dbReference type="InterPro" id="IPR023346">
    <property type="entry name" value="Lysozyme-like_dom_sf"/>
</dbReference>
<name>A0ABU6L8S5_9GAMM</name>
<evidence type="ECO:0000313" key="6">
    <source>
        <dbReference type="Proteomes" id="UP001306119"/>
    </source>
</evidence>
<proteinExistence type="inferred from homology"/>
<dbReference type="PANTHER" id="PTHR37423:SF2">
    <property type="entry name" value="MEMBRANE-BOUND LYTIC MUREIN TRANSGLYCOSYLASE C"/>
    <property type="match status" value="1"/>
</dbReference>
<dbReference type="RefSeq" id="WP_327775255.1">
    <property type="nucleotide sequence ID" value="NZ_JAYXUG010000013.1"/>
</dbReference>
<comment type="similarity">
    <text evidence="1">Belongs to the transglycosylase Slt family.</text>
</comment>
<keyword evidence="2" id="KW-0175">Coiled coil</keyword>
<reference evidence="5 6" key="1">
    <citation type="submission" date="2024-01" db="EMBL/GenBank/DDBJ databases">
        <title>Active colonisers of the gastrointestinal tract of Atlantic salmon farmed in a warm water region.</title>
        <authorList>
            <person name="Bowman J.P."/>
        </authorList>
    </citation>
    <scope>NUCLEOTIDE SEQUENCE [LARGE SCALE GENOMIC DNA]</scope>
    <source>
        <strain evidence="5 6">S3MW1</strain>
    </source>
</reference>
<feature type="compositionally biased region" description="Low complexity" evidence="3">
    <location>
        <begin position="45"/>
        <end position="56"/>
    </location>
</feature>
<feature type="compositionally biased region" description="Polar residues" evidence="3">
    <location>
        <begin position="838"/>
        <end position="854"/>
    </location>
</feature>
<sequence length="870" mass="91746">MASSTVRELVGTTDLSEIIASINQASDRELSAIKQISDYLYKSTKSNKTNTKGENNSPKRPLSVSISDDSISKPLSELSKNITKVTNQALKVKNGEQKGRNSPKSRLGDIAAQSAKIADKPTYNRQHVAIPHDKKPPANDPFVDFWKDEKGRLRKANGQYASKDEQAGFAKSKIAKNEATQEKNTSLLGRLVGYSKKAGIAGANLFSTANDAANSSTADMVGGAAGGTMYYVAKELFDVANDSVNAVKDTAAKVSDLNDARKKKKEEKLQKKQLKLAQIQENDKKKDPIAGSALAKDKANKRDQLEVLRDQTSEDKQFHNELLKTIDGIKSSVSAASANGSDNGIIDSVIGTLAGGAGAAGVGKWIKGKFKPSLTSVEELASSNVKPKASTFSKLYSSAKGKVPFLDRIGNMASKSGGALESLGKGFIKKIPLIGALVDGGMKANELKDRDDLSNSQKGAQVVAHTAGGWAGAVTGGAAGAAIGSVIPVVGTAIGGVVGSVLGGMGGSEIGDVIGKGISNYMGSDGSISKVMDNAAENTKNAIISGADALKESVNGLSKLFGGGALFDTNKKSSLPPSSANATYKQGDKIDQRLAKYKPKIAQEALKNGLPPALMEMLIRQESGGIANARSGVGAQGLTQLMPAAASEVGVTNRLDANQSIAGGSKYLGKLVAKYKKKGFKDDDAYKLALSGYNAGSGWTDAGIRSVSRSGKEMSADNILAAMRDPSLSIQSKGKTLHRSASSIKESDDYVKKIYSNFDAKRKQSNGIVATHAAKVAQIQPSAGVTLAQNGTIQKITPKNDVIQTNQSVRTIAAERTKQQKVISTDKPQTPKKLSPSLKPTNKTNPANQPTQIKSEFESDYMRRFTWDLN</sequence>
<evidence type="ECO:0000256" key="2">
    <source>
        <dbReference type="SAM" id="Coils"/>
    </source>
</evidence>
<dbReference type="EMBL" id="JAYXUG010000013">
    <property type="protein sequence ID" value="MEC6832954.1"/>
    <property type="molecule type" value="Genomic_DNA"/>
</dbReference>
<feature type="region of interest" description="Disordered" evidence="3">
    <location>
        <begin position="45"/>
        <end position="69"/>
    </location>
</feature>
<evidence type="ECO:0000256" key="3">
    <source>
        <dbReference type="SAM" id="MobiDB-lite"/>
    </source>
</evidence>
<dbReference type="SUPFAM" id="SSF53955">
    <property type="entry name" value="Lysozyme-like"/>
    <property type="match status" value="1"/>
</dbReference>
<feature type="region of interest" description="Disordered" evidence="3">
    <location>
        <begin position="89"/>
        <end position="108"/>
    </location>
</feature>
<dbReference type="Pfam" id="PF01464">
    <property type="entry name" value="SLT"/>
    <property type="match status" value="1"/>
</dbReference>
<feature type="domain" description="Transglycosylase SLT" evidence="4">
    <location>
        <begin position="601"/>
        <end position="710"/>
    </location>
</feature>
<dbReference type="Proteomes" id="UP001306119">
    <property type="component" value="Unassembled WGS sequence"/>
</dbReference>
<dbReference type="InterPro" id="IPR008258">
    <property type="entry name" value="Transglycosylase_SLT_dom_1"/>
</dbReference>
<evidence type="ECO:0000256" key="1">
    <source>
        <dbReference type="ARBA" id="ARBA00007734"/>
    </source>
</evidence>
<dbReference type="PANTHER" id="PTHR37423">
    <property type="entry name" value="SOLUBLE LYTIC MUREIN TRANSGLYCOSYLASE-RELATED"/>
    <property type="match status" value="1"/>
</dbReference>